<feature type="domain" description="ABC transporter" evidence="7">
    <location>
        <begin position="7"/>
        <end position="232"/>
    </location>
</feature>
<dbReference type="SMART" id="SM00382">
    <property type="entry name" value="AAA"/>
    <property type="match status" value="1"/>
</dbReference>
<dbReference type="AlphaFoldDB" id="A0A8J2TZZ8"/>
<evidence type="ECO:0000256" key="2">
    <source>
        <dbReference type="ARBA" id="ARBA00005417"/>
    </source>
</evidence>
<evidence type="ECO:0000256" key="3">
    <source>
        <dbReference type="ARBA" id="ARBA00022448"/>
    </source>
</evidence>
<dbReference type="Gene3D" id="3.40.50.300">
    <property type="entry name" value="P-loop containing nucleotide triphosphate hydrolases"/>
    <property type="match status" value="1"/>
</dbReference>
<keyword evidence="4" id="KW-0547">Nucleotide-binding</keyword>
<comment type="similarity">
    <text evidence="2">Belongs to the ABC transporter superfamily.</text>
</comment>
<evidence type="ECO:0000259" key="7">
    <source>
        <dbReference type="PROSITE" id="PS50893"/>
    </source>
</evidence>
<dbReference type="PANTHER" id="PTHR42711">
    <property type="entry name" value="ABC TRANSPORTER ATP-BINDING PROTEIN"/>
    <property type="match status" value="1"/>
</dbReference>
<keyword evidence="6" id="KW-0046">Antibiotic resistance</keyword>
<dbReference type="InterPro" id="IPR003593">
    <property type="entry name" value="AAA+_ATPase"/>
</dbReference>
<name>A0A8J2TZZ8_9MICO</name>
<dbReference type="SUPFAM" id="SSF52540">
    <property type="entry name" value="P-loop containing nucleoside triphosphate hydrolases"/>
    <property type="match status" value="1"/>
</dbReference>
<keyword evidence="5 8" id="KW-0067">ATP-binding</keyword>
<reference evidence="8" key="1">
    <citation type="journal article" date="2014" name="Int. J. Syst. Evol. Microbiol.">
        <title>Complete genome sequence of Corynebacterium casei LMG S-19264T (=DSM 44701T), isolated from a smear-ripened cheese.</title>
        <authorList>
            <consortium name="US DOE Joint Genome Institute (JGI-PGF)"/>
            <person name="Walter F."/>
            <person name="Albersmeier A."/>
            <person name="Kalinowski J."/>
            <person name="Ruckert C."/>
        </authorList>
    </citation>
    <scope>NUCLEOTIDE SEQUENCE</scope>
    <source>
        <strain evidence="8">CGMCC 1.12785</strain>
    </source>
</reference>
<organism evidence="8 9">
    <name type="scientific">Sediminivirga luteola</name>
    <dbReference type="NCBI Taxonomy" id="1774748"/>
    <lineage>
        <taxon>Bacteria</taxon>
        <taxon>Bacillati</taxon>
        <taxon>Actinomycetota</taxon>
        <taxon>Actinomycetes</taxon>
        <taxon>Micrococcales</taxon>
        <taxon>Brevibacteriaceae</taxon>
        <taxon>Sediminivirga</taxon>
    </lineage>
</organism>
<evidence type="ECO:0000256" key="4">
    <source>
        <dbReference type="ARBA" id="ARBA00022741"/>
    </source>
</evidence>
<reference evidence="8" key="2">
    <citation type="submission" date="2020-09" db="EMBL/GenBank/DDBJ databases">
        <authorList>
            <person name="Sun Q."/>
            <person name="Zhou Y."/>
        </authorList>
    </citation>
    <scope>NUCLEOTIDE SEQUENCE</scope>
    <source>
        <strain evidence="8">CGMCC 1.12785</strain>
    </source>
</reference>
<dbReference type="PROSITE" id="PS50893">
    <property type="entry name" value="ABC_TRANSPORTER_2"/>
    <property type="match status" value="1"/>
</dbReference>
<keyword evidence="9" id="KW-1185">Reference proteome</keyword>
<dbReference type="PANTHER" id="PTHR42711:SF5">
    <property type="entry name" value="ABC TRANSPORTER ATP-BINDING PROTEIN NATA"/>
    <property type="match status" value="1"/>
</dbReference>
<dbReference type="Pfam" id="PF00005">
    <property type="entry name" value="ABC_tran"/>
    <property type="match status" value="1"/>
</dbReference>
<dbReference type="Proteomes" id="UP000616114">
    <property type="component" value="Unassembled WGS sequence"/>
</dbReference>
<dbReference type="PROSITE" id="PS00211">
    <property type="entry name" value="ABC_TRANSPORTER_1"/>
    <property type="match status" value="1"/>
</dbReference>
<dbReference type="GO" id="GO:0046677">
    <property type="term" value="P:response to antibiotic"/>
    <property type="evidence" value="ECO:0007669"/>
    <property type="project" value="UniProtKB-KW"/>
</dbReference>
<dbReference type="GO" id="GO:0005524">
    <property type="term" value="F:ATP binding"/>
    <property type="evidence" value="ECO:0007669"/>
    <property type="project" value="UniProtKB-KW"/>
</dbReference>
<proteinExistence type="inferred from homology"/>
<accession>A0A8J2TZZ8</accession>
<comment type="caution">
    <text evidence="8">The sequence shown here is derived from an EMBL/GenBank/DDBJ whole genome shotgun (WGS) entry which is preliminary data.</text>
</comment>
<dbReference type="CDD" id="cd03230">
    <property type="entry name" value="ABC_DR_subfamily_A"/>
    <property type="match status" value="1"/>
</dbReference>
<keyword evidence="3" id="KW-0813">Transport</keyword>
<sequence>MPSAAVLTLDGVHKSFGPVQALAGISLSASPGSILALLGPNGAGKSTTIALAVGLLRPDAGTVRAFGADPVAQAAATSPRTGVMLQDGGLPMGSRPMEVLRHLSRLYPRTRDIDEFAERLGITAFAGRTVRRLSGGERQRVALAAALVGEPELVFLDEPTAGMDPQARLAVWEVVEELRARGTAIVLTTHTIDDAERLADDVVIVDHGTVIARGTPGALVGAEIHGEPVRRLRLELAQRPEPVLQEALEALAARHGHELRISGATVTLTGKVSTTAVHELTGAVIQHGSEVTALALEQRTLEDVFLDLTGRSLR</sequence>
<dbReference type="InterPro" id="IPR050763">
    <property type="entry name" value="ABC_transporter_ATP-binding"/>
</dbReference>
<dbReference type="GO" id="GO:0005886">
    <property type="term" value="C:plasma membrane"/>
    <property type="evidence" value="ECO:0007669"/>
    <property type="project" value="UniProtKB-SubCell"/>
</dbReference>
<gene>
    <name evidence="8" type="ORF">GCM10011333_26860</name>
</gene>
<comment type="subcellular location">
    <subcellularLocation>
        <location evidence="1">Cell membrane</location>
        <topology evidence="1">Peripheral membrane protein</topology>
    </subcellularLocation>
</comment>
<dbReference type="InterPro" id="IPR027417">
    <property type="entry name" value="P-loop_NTPase"/>
</dbReference>
<evidence type="ECO:0000256" key="1">
    <source>
        <dbReference type="ARBA" id="ARBA00004202"/>
    </source>
</evidence>
<protein>
    <submittedName>
        <fullName evidence="8">ABC transporter ATP-binding protein</fullName>
    </submittedName>
</protein>
<dbReference type="EMBL" id="BMFY01000013">
    <property type="protein sequence ID" value="GGA22508.1"/>
    <property type="molecule type" value="Genomic_DNA"/>
</dbReference>
<dbReference type="GO" id="GO:0016887">
    <property type="term" value="F:ATP hydrolysis activity"/>
    <property type="evidence" value="ECO:0007669"/>
    <property type="project" value="InterPro"/>
</dbReference>
<dbReference type="InterPro" id="IPR003439">
    <property type="entry name" value="ABC_transporter-like_ATP-bd"/>
</dbReference>
<evidence type="ECO:0000313" key="8">
    <source>
        <dbReference type="EMBL" id="GGA22508.1"/>
    </source>
</evidence>
<dbReference type="RefSeq" id="WP_188551417.1">
    <property type="nucleotide sequence ID" value="NZ_BMFY01000013.1"/>
</dbReference>
<evidence type="ECO:0000256" key="6">
    <source>
        <dbReference type="ARBA" id="ARBA00023251"/>
    </source>
</evidence>
<dbReference type="InterPro" id="IPR017871">
    <property type="entry name" value="ABC_transporter-like_CS"/>
</dbReference>
<evidence type="ECO:0000256" key="5">
    <source>
        <dbReference type="ARBA" id="ARBA00022840"/>
    </source>
</evidence>
<evidence type="ECO:0000313" key="9">
    <source>
        <dbReference type="Proteomes" id="UP000616114"/>
    </source>
</evidence>